<evidence type="ECO:0000313" key="2">
    <source>
        <dbReference type="Proteomes" id="UP001188597"/>
    </source>
</evidence>
<reference evidence="1" key="1">
    <citation type="submission" date="2022-12" db="EMBL/GenBank/DDBJ databases">
        <title>Draft genome assemblies for two species of Escallonia (Escalloniales).</title>
        <authorList>
            <person name="Chanderbali A."/>
            <person name="Dervinis C."/>
            <person name="Anghel I."/>
            <person name="Soltis D."/>
            <person name="Soltis P."/>
            <person name="Zapata F."/>
        </authorList>
    </citation>
    <scope>NUCLEOTIDE SEQUENCE</scope>
    <source>
        <strain evidence="1">UCBG64.0493</strain>
        <tissue evidence="1">Leaf</tissue>
    </source>
</reference>
<proteinExistence type="predicted"/>
<dbReference type="Proteomes" id="UP001188597">
    <property type="component" value="Unassembled WGS sequence"/>
</dbReference>
<sequence length="108" mass="12543">MVLRTILGAHAYTLAYHISIKQRSLRKGKPFSTNYKPQKPKLKFNSEHCTFNGFDQKLLLIRGGHIVRDLRCVEPKHPNVCKLYNTGVLVARHLEENYRKPKKIEGDE</sequence>
<dbReference type="EMBL" id="JAVXUP010001316">
    <property type="protein sequence ID" value="KAK3013206.1"/>
    <property type="molecule type" value="Genomic_DNA"/>
</dbReference>
<evidence type="ECO:0000313" key="1">
    <source>
        <dbReference type="EMBL" id="KAK3013206.1"/>
    </source>
</evidence>
<dbReference type="AlphaFoldDB" id="A0AA88VPZ6"/>
<name>A0AA88VPZ6_9ASTE</name>
<gene>
    <name evidence="1" type="ORF">RJ639_010394</name>
</gene>
<comment type="caution">
    <text evidence="1">The sequence shown here is derived from an EMBL/GenBank/DDBJ whole genome shotgun (WGS) entry which is preliminary data.</text>
</comment>
<organism evidence="1 2">
    <name type="scientific">Escallonia herrerae</name>
    <dbReference type="NCBI Taxonomy" id="1293975"/>
    <lineage>
        <taxon>Eukaryota</taxon>
        <taxon>Viridiplantae</taxon>
        <taxon>Streptophyta</taxon>
        <taxon>Embryophyta</taxon>
        <taxon>Tracheophyta</taxon>
        <taxon>Spermatophyta</taxon>
        <taxon>Magnoliopsida</taxon>
        <taxon>eudicotyledons</taxon>
        <taxon>Gunneridae</taxon>
        <taxon>Pentapetalae</taxon>
        <taxon>asterids</taxon>
        <taxon>campanulids</taxon>
        <taxon>Escalloniales</taxon>
        <taxon>Escalloniaceae</taxon>
        <taxon>Escallonia</taxon>
    </lineage>
</organism>
<accession>A0AA88VPZ6</accession>
<protein>
    <submittedName>
        <fullName evidence="1">Uncharacterized protein</fullName>
    </submittedName>
</protein>
<keyword evidence="2" id="KW-1185">Reference proteome</keyword>